<dbReference type="EMBL" id="MNUE01000023">
    <property type="protein sequence ID" value="OJD34358.1"/>
    <property type="molecule type" value="Genomic_DNA"/>
</dbReference>
<evidence type="ECO:0000256" key="1">
    <source>
        <dbReference type="SAM" id="Coils"/>
    </source>
</evidence>
<feature type="compositionally biased region" description="Low complexity" evidence="2">
    <location>
        <begin position="272"/>
        <end position="290"/>
    </location>
</feature>
<evidence type="ECO:0000256" key="2">
    <source>
        <dbReference type="SAM" id="MobiDB-lite"/>
    </source>
</evidence>
<evidence type="ECO:0000313" key="3">
    <source>
        <dbReference type="EMBL" id="OJD34358.1"/>
    </source>
</evidence>
<feature type="region of interest" description="Disordered" evidence="2">
    <location>
        <begin position="272"/>
        <end position="293"/>
    </location>
</feature>
<feature type="region of interest" description="Disordered" evidence="2">
    <location>
        <begin position="80"/>
        <end position="162"/>
    </location>
</feature>
<protein>
    <submittedName>
        <fullName evidence="3">Uncharacterized protein</fullName>
    </submittedName>
</protein>
<comment type="caution">
    <text evidence="3">The sequence shown here is derived from an EMBL/GenBank/DDBJ whole genome shotgun (WGS) entry which is preliminary data.</text>
</comment>
<organism evidence="3 4">
    <name type="scientific">Diplodia corticola</name>
    <dbReference type="NCBI Taxonomy" id="236234"/>
    <lineage>
        <taxon>Eukaryota</taxon>
        <taxon>Fungi</taxon>
        <taxon>Dikarya</taxon>
        <taxon>Ascomycota</taxon>
        <taxon>Pezizomycotina</taxon>
        <taxon>Dothideomycetes</taxon>
        <taxon>Dothideomycetes incertae sedis</taxon>
        <taxon>Botryosphaeriales</taxon>
        <taxon>Botryosphaeriaceae</taxon>
        <taxon>Diplodia</taxon>
    </lineage>
</organism>
<keyword evidence="1" id="KW-0175">Coiled coil</keyword>
<feature type="region of interest" description="Disordered" evidence="2">
    <location>
        <begin position="555"/>
        <end position="616"/>
    </location>
</feature>
<gene>
    <name evidence="3" type="ORF">BKCO1_2300035</name>
</gene>
<dbReference type="GeneID" id="31013243"/>
<feature type="compositionally biased region" description="Polar residues" evidence="2">
    <location>
        <begin position="94"/>
        <end position="109"/>
    </location>
</feature>
<dbReference type="AlphaFoldDB" id="A0A1J9QZ52"/>
<feature type="region of interest" description="Disordered" evidence="2">
    <location>
        <begin position="330"/>
        <end position="349"/>
    </location>
</feature>
<feature type="compositionally biased region" description="Basic and acidic residues" evidence="2">
    <location>
        <begin position="555"/>
        <end position="573"/>
    </location>
</feature>
<dbReference type="RefSeq" id="XP_020130618.1">
    <property type="nucleotide sequence ID" value="XM_020272983.1"/>
</dbReference>
<feature type="region of interest" description="Disordered" evidence="2">
    <location>
        <begin position="794"/>
        <end position="818"/>
    </location>
</feature>
<proteinExistence type="predicted"/>
<keyword evidence="4" id="KW-1185">Reference proteome</keyword>
<accession>A0A1J9QZ52</accession>
<name>A0A1J9QZ52_9PEZI</name>
<sequence length="852" mass="94531">MTREKPKDHVADLAYTQHFEKTEQKASKPKSCPRMLGEALGHHSASCVLSTREARTAEFVAAQERELKLLQGCRRERRRPFPLTVSKQPHRANTAVQDTPTPSRASSLPRQVKRIGASRTRLHEPVSDTDQSPSTPPRLPHPRGSDLAPTVNDRTTCGVKKSDDAHKVLHRLSKALDRYRHPISHPHRATSMYALNTSHNSTSRPDGVMATDISLPSFDDFRGNSIEIELDSSSLPCEMPHVPKGRVPANSVDKEGNDGVYRATSIVDMTPSFHPSSGDSSNSSSAHMSSDVVRGSLRAAPSRRLQYLDCKPEAELVELRAAIAKDVEGKKDHNQLGEPSTLSDGLLPTSIPSNFRQRLVFLNPQGRSTPTDICSSTAGYLSDFRQMAAKMEMLEAKLKTQQKMINLQEVIVKTQKGASEAQLATIMTLLKEQEATIEILEEMIKVQGAMIETLQDEIDKDTDLDAESAVMQTIKKMDASKTSTDRLIKNLKSHLDGGIKWRDPAMAEAKLEMLKKLDEITMRRGGFSNTHKTADAEKEKLEKKVEDLGKKRDDLFDSHKTTSADEGTAKESTGKGTAAHRSPKKRTASEWGMGPHGNGGFRLMCREAPSSSNRPGYGFVQEHQGGADSSDRPVTEVSLHTASSSTVPGNERHRPALDMTGQHAVSVRTFSKGEPPIAPDTKDVLRPASWRQKQLESEALVRNPSDHYMMLLKEIEREETLDTFKQNEGVSDGAAAKARNDKLMVLGKLWFGNVSYPYSDEARNNDTNRQAFIRKLLGLRRLQREKIMCVLRERAARSDEHSDGQSKEKAVGVGERGLFDRNDDDADADADAIINTVQRGKRKIRSWQAKTE</sequence>
<feature type="coiled-coil region" evidence="1">
    <location>
        <begin position="384"/>
        <end position="457"/>
    </location>
</feature>
<dbReference type="Proteomes" id="UP000183809">
    <property type="component" value="Unassembled WGS sequence"/>
</dbReference>
<feature type="compositionally biased region" description="Basic and acidic residues" evidence="2">
    <location>
        <begin position="794"/>
        <end position="810"/>
    </location>
</feature>
<reference evidence="3 4" key="1">
    <citation type="submission" date="2016-10" db="EMBL/GenBank/DDBJ databases">
        <title>Proteomics and genomics reveal pathogen-plant mechanisms compatible with a hemibiotrophic lifestyle of Diplodia corticola.</title>
        <authorList>
            <person name="Fernandes I."/>
            <person name="De Jonge R."/>
            <person name="Van De Peer Y."/>
            <person name="Devreese B."/>
            <person name="Alves A."/>
            <person name="Esteves A.C."/>
        </authorList>
    </citation>
    <scope>NUCLEOTIDE SEQUENCE [LARGE SCALE GENOMIC DNA]</scope>
    <source>
        <strain evidence="3 4">CBS 112549</strain>
    </source>
</reference>
<evidence type="ECO:0000313" key="4">
    <source>
        <dbReference type="Proteomes" id="UP000183809"/>
    </source>
</evidence>